<dbReference type="Proteomes" id="UP000001248">
    <property type="component" value="Genome"/>
</dbReference>
<dbReference type="GeneID" id="2716775"/>
<dbReference type="RefSeq" id="NP_958152.1">
    <property type="nucleotide sequence ID" value="NC_005342.2"/>
</dbReference>
<keyword evidence="2" id="KW-1185">Reference proteome</keyword>
<dbReference type="KEGG" id="vg:2716775"/>
<gene>
    <name evidence="1" type="primary">Bcep43-46</name>
</gene>
<dbReference type="EMBL" id="AY368235">
    <property type="protein sequence ID" value="AAR89338.1"/>
    <property type="molecule type" value="Genomic_DNA"/>
</dbReference>
<proteinExistence type="predicted"/>
<organism evidence="1 2">
    <name type="scientific">Burkholderia phage Bcep43</name>
    <dbReference type="NCBI Taxonomy" id="2883945"/>
    <lineage>
        <taxon>Viruses</taxon>
        <taxon>Duplodnaviria</taxon>
        <taxon>Heunggongvirae</taxon>
        <taxon>Uroviricota</taxon>
        <taxon>Caudoviricetes</taxon>
        <taxon>Naesvirus</taxon>
        <taxon>Naesvirus bcep43</taxon>
    </lineage>
</organism>
<evidence type="ECO:0000313" key="1">
    <source>
        <dbReference type="EMBL" id="AAR89338.1"/>
    </source>
</evidence>
<sequence length="170" mass="18553">MITLTELPALVADRYARAALKAIDADPDSGIAGLAFQHYAEVAKLPDAHAYLLPFVRGTVAGSEFNLESHLKGWRNIDRLEQAALMLHVAFLTDREPLDIPVAMQGAALMAGGSDLRVTFCSPAIAAVLNSRHADYVQLETVLSTEDVYNLTECINVEAAREYAARKRDK</sequence>
<reference evidence="1 2" key="1">
    <citation type="journal article" date="2006" name="J. Bacteriol.">
        <title>Divergence and mosaicism among virulent soil phages of the Burkholderia cepacia complex.</title>
        <authorList>
            <person name="Summer E.J."/>
            <person name="Gonzalez C.F."/>
            <person name="Bomer M."/>
            <person name="Carlile T."/>
            <person name="Embry A."/>
            <person name="Kucherka A.M."/>
            <person name="Lee J."/>
            <person name="Mebane L."/>
            <person name="Morrison W.C."/>
            <person name="Mark L."/>
            <person name="King M.D."/>
            <person name="LiPuma J.J."/>
            <person name="Vidaver A.K."/>
            <person name="Young R."/>
        </authorList>
    </citation>
    <scope>NUCLEOTIDE SEQUENCE</scope>
</reference>
<name>Q6UKA4_9CAUD</name>
<evidence type="ECO:0000313" key="2">
    <source>
        <dbReference type="Proteomes" id="UP000001248"/>
    </source>
</evidence>
<accession>Q6UKA4</accession>
<protein>
    <submittedName>
        <fullName evidence="1">Gp46</fullName>
    </submittedName>
</protein>